<feature type="compositionally biased region" description="Polar residues" evidence="1">
    <location>
        <begin position="651"/>
        <end position="665"/>
    </location>
</feature>
<keyword evidence="2" id="KW-0812">Transmembrane</keyword>
<dbReference type="InParanoid" id="A0A1X7U0R1"/>
<proteinExistence type="predicted"/>
<feature type="compositionally biased region" description="Polar residues" evidence="1">
    <location>
        <begin position="385"/>
        <end position="406"/>
    </location>
</feature>
<organism evidence="4">
    <name type="scientific">Amphimedon queenslandica</name>
    <name type="common">Sponge</name>
    <dbReference type="NCBI Taxonomy" id="400682"/>
    <lineage>
        <taxon>Eukaryota</taxon>
        <taxon>Metazoa</taxon>
        <taxon>Porifera</taxon>
        <taxon>Demospongiae</taxon>
        <taxon>Heteroscleromorpha</taxon>
        <taxon>Haplosclerida</taxon>
        <taxon>Niphatidae</taxon>
        <taxon>Amphimedon</taxon>
    </lineage>
</organism>
<feature type="compositionally biased region" description="Basic and acidic residues" evidence="1">
    <location>
        <begin position="629"/>
        <end position="650"/>
    </location>
</feature>
<feature type="chain" id="PRO_5012553058" description="BTB domain-containing protein" evidence="3">
    <location>
        <begin position="28"/>
        <end position="863"/>
    </location>
</feature>
<evidence type="ECO:0008006" key="6">
    <source>
        <dbReference type="Google" id="ProtNLM"/>
    </source>
</evidence>
<dbReference type="EnsemblMetazoa" id="XM_011408073.2">
    <property type="protein sequence ID" value="XP_011406375.2"/>
    <property type="gene ID" value="LOC100638820"/>
</dbReference>
<dbReference type="EnsemblMetazoa" id="Aqu2.1.21063_001">
    <property type="protein sequence ID" value="Aqu2.1.21063_001"/>
    <property type="gene ID" value="Aqu2.1.21063"/>
</dbReference>
<feature type="compositionally biased region" description="Polar residues" evidence="1">
    <location>
        <begin position="340"/>
        <end position="362"/>
    </location>
</feature>
<evidence type="ECO:0000313" key="4">
    <source>
        <dbReference type="EnsemblMetazoa" id="Aqu2.1.21063_001"/>
    </source>
</evidence>
<feature type="compositionally biased region" description="Polar residues" evidence="1">
    <location>
        <begin position="533"/>
        <end position="569"/>
    </location>
</feature>
<feature type="compositionally biased region" description="Polar residues" evidence="1">
    <location>
        <begin position="262"/>
        <end position="277"/>
    </location>
</feature>
<evidence type="ECO:0000256" key="1">
    <source>
        <dbReference type="SAM" id="MobiDB-lite"/>
    </source>
</evidence>
<keyword evidence="2" id="KW-0472">Membrane</keyword>
<feature type="compositionally biased region" description="Basic and acidic residues" evidence="1">
    <location>
        <begin position="680"/>
        <end position="716"/>
    </location>
</feature>
<protein>
    <recommendedName>
        <fullName evidence="6">BTB domain-containing protein</fullName>
    </recommendedName>
</protein>
<feature type="compositionally biased region" description="Basic and acidic residues" evidence="1">
    <location>
        <begin position="756"/>
        <end position="781"/>
    </location>
</feature>
<dbReference type="AlphaFoldDB" id="A0A1X7U0R1"/>
<gene>
    <name evidence="4" type="primary">100638820</name>
</gene>
<sequence>MQFQPPSGTLVMVYLFFLLAVLGHVLSAPLAAEECSSSVVLDGKTVKVTSLLSNHRCSLSHLFESFFEDDDVLTSTVGDGFAHKVCVGFLELVKVGETGSLLREICLLAKFTSSEEDYCQRSIDQNVPDIKKLINLSSSLLLPDGYRSALEILSTLDRVNCNGICGGRKTVLCDTVVELGKAFSMAKSSSITDKSSANRSHSDSEAAAVNETRSLSTGVTINSNGLPKTENGTGSSKTQFNSTKGTTSKQLPKITGDHNSNKRFSSPDKNVPSQRPSGGQGQQLGTEQTNLYQQVSDPNKKSSSTYSARRSPNIPGQPNLYPPGRNPNVPGQPKWYPTERNPNIPGQPNLYSTGQNPNSPGQPNWYPAGRNPNIPGQPYLYPTERNPNIPGQPNGFQTGRNPNFSGQPKWYPTGRNLNIPGQPNLYPIGRNPSIPGQANGFQTGRNPNIPGQPNLYATERNPNIPRRPDSYGKGRNPSFPGQPNLYSTGRNQINPGQPLQYPAQNNQNIPGGPFQYPMGRKQNVTGQPAPHPSKQSQNQGTQGASTLNPGGSRPNQNTPVGSSNSSANFHNPKVTEDNIQNQRNPLEKSGPQNQGKSDEDVVSNQFNKTHIVHFPVDPENKGPLPPDLGGEKSSTKKGEELDKSGKKSESGTKPSGTEANDLQEGQTKDDLPGETNSDIVIDKEKQSIEDNLEQNKEGKDGNRKNDDAFVDVKKEQEDDTLTSFSEGAEANQMNAALEDKNNADSFQNFDSFSNDESEKGNKDFQEPLPNENEKSKFHADSDTPSTKPTSQKSTNPTTEEMSIDDEYHGYGTWHFVSIFLIVSVIAIVGYFFVHNRKKLRESLTGQIAGKGRRKNNYRPLSQQ</sequence>
<feature type="region of interest" description="Disordered" evidence="1">
    <location>
        <begin position="740"/>
        <end position="800"/>
    </location>
</feature>
<reference evidence="4" key="2">
    <citation type="submission" date="2017-05" db="UniProtKB">
        <authorList>
            <consortium name="EnsemblMetazoa"/>
        </authorList>
    </citation>
    <scope>IDENTIFICATION</scope>
</reference>
<name>A0A1X7U0R1_AMPQE</name>
<keyword evidence="5" id="KW-1185">Reference proteome</keyword>
<dbReference type="KEGG" id="aqu:100638820"/>
<feature type="compositionally biased region" description="Polar residues" evidence="1">
    <location>
        <begin position="290"/>
        <end position="316"/>
    </location>
</feature>
<feature type="compositionally biased region" description="Polar residues" evidence="1">
    <location>
        <begin position="211"/>
        <end position="250"/>
    </location>
</feature>
<feature type="compositionally biased region" description="Polar residues" evidence="1">
    <location>
        <begin position="434"/>
        <end position="451"/>
    </location>
</feature>
<feature type="compositionally biased region" description="Low complexity" evidence="1">
    <location>
        <begin position="783"/>
        <end position="798"/>
    </location>
</feature>
<evidence type="ECO:0000313" key="5">
    <source>
        <dbReference type="Proteomes" id="UP000007879"/>
    </source>
</evidence>
<reference evidence="5" key="1">
    <citation type="journal article" date="2010" name="Nature">
        <title>The Amphimedon queenslandica genome and the evolution of animal complexity.</title>
        <authorList>
            <person name="Srivastava M."/>
            <person name="Simakov O."/>
            <person name="Chapman J."/>
            <person name="Fahey B."/>
            <person name="Gauthier M.E."/>
            <person name="Mitros T."/>
            <person name="Richards G.S."/>
            <person name="Conaco C."/>
            <person name="Dacre M."/>
            <person name="Hellsten U."/>
            <person name="Larroux C."/>
            <person name="Putnam N.H."/>
            <person name="Stanke M."/>
            <person name="Adamska M."/>
            <person name="Darling A."/>
            <person name="Degnan S.M."/>
            <person name="Oakley T.H."/>
            <person name="Plachetzki D.C."/>
            <person name="Zhai Y."/>
            <person name="Adamski M."/>
            <person name="Calcino A."/>
            <person name="Cummins S.F."/>
            <person name="Goodstein D.M."/>
            <person name="Harris C."/>
            <person name="Jackson D.J."/>
            <person name="Leys S.P."/>
            <person name="Shu S."/>
            <person name="Woodcroft B.J."/>
            <person name="Vervoort M."/>
            <person name="Kosik K.S."/>
            <person name="Manning G."/>
            <person name="Degnan B.M."/>
            <person name="Rokhsar D.S."/>
        </authorList>
    </citation>
    <scope>NUCLEOTIDE SEQUENCE [LARGE SCALE GENOMIC DNA]</scope>
</reference>
<feature type="signal peptide" evidence="3">
    <location>
        <begin position="1"/>
        <end position="27"/>
    </location>
</feature>
<accession>A0A1X7U0R1</accession>
<feature type="compositionally biased region" description="Polar residues" evidence="1">
    <location>
        <begin position="743"/>
        <end position="754"/>
    </location>
</feature>
<feature type="region of interest" description="Disordered" evidence="1">
    <location>
        <begin position="190"/>
        <end position="727"/>
    </location>
</feature>
<feature type="compositionally biased region" description="Polar residues" evidence="1">
    <location>
        <begin position="479"/>
        <end position="509"/>
    </location>
</feature>
<feature type="transmembrane region" description="Helical" evidence="2">
    <location>
        <begin position="813"/>
        <end position="833"/>
    </location>
</feature>
<keyword evidence="3" id="KW-0732">Signal</keyword>
<evidence type="ECO:0000256" key="2">
    <source>
        <dbReference type="SAM" id="Phobius"/>
    </source>
</evidence>
<evidence type="ECO:0000256" key="3">
    <source>
        <dbReference type="SAM" id="SignalP"/>
    </source>
</evidence>
<keyword evidence="2" id="KW-1133">Transmembrane helix</keyword>
<feature type="compositionally biased region" description="Polar residues" evidence="1">
    <location>
        <begin position="190"/>
        <end position="199"/>
    </location>
</feature>
<feature type="compositionally biased region" description="Polar residues" evidence="1">
    <location>
        <begin position="577"/>
        <end position="595"/>
    </location>
</feature>
<dbReference type="Proteomes" id="UP000007879">
    <property type="component" value="Unassembled WGS sequence"/>
</dbReference>